<dbReference type="InterPro" id="IPR036291">
    <property type="entry name" value="NAD(P)-bd_dom_sf"/>
</dbReference>
<dbReference type="SUPFAM" id="SSF56801">
    <property type="entry name" value="Acetyl-CoA synthetase-like"/>
    <property type="match status" value="1"/>
</dbReference>
<dbReference type="Gene3D" id="3.40.50.12780">
    <property type="entry name" value="N-terminal domain of ligase-like"/>
    <property type="match status" value="1"/>
</dbReference>
<reference evidence="4" key="2">
    <citation type="submission" date="2023-05" db="EMBL/GenBank/DDBJ databases">
        <authorList>
            <consortium name="Lawrence Berkeley National Laboratory"/>
            <person name="Steindorff A."/>
            <person name="Hensen N."/>
            <person name="Bonometti L."/>
            <person name="Westerberg I."/>
            <person name="Brannstrom I.O."/>
            <person name="Guillou S."/>
            <person name="Cros-Aarteil S."/>
            <person name="Calhoun S."/>
            <person name="Haridas S."/>
            <person name="Kuo A."/>
            <person name="Mondo S."/>
            <person name="Pangilinan J."/>
            <person name="Riley R."/>
            <person name="Labutti K."/>
            <person name="Andreopoulos B."/>
            <person name="Lipzen A."/>
            <person name="Chen C."/>
            <person name="Yanf M."/>
            <person name="Daum C."/>
            <person name="Ng V."/>
            <person name="Clum A."/>
            <person name="Ohm R."/>
            <person name="Martin F."/>
            <person name="Silar P."/>
            <person name="Natvig D."/>
            <person name="Lalanne C."/>
            <person name="Gautier V."/>
            <person name="Ament-Velasquez S.L."/>
            <person name="Kruys A."/>
            <person name="Hutchinson M.I."/>
            <person name="Powell A.J."/>
            <person name="Barry K."/>
            <person name="Miller A.N."/>
            <person name="Grigoriev I.V."/>
            <person name="Debuchy R."/>
            <person name="Gladieux P."/>
            <person name="Thoren M.H."/>
            <person name="Johannesson H."/>
        </authorList>
    </citation>
    <scope>NUCLEOTIDE SEQUENCE</scope>
    <source>
        <strain evidence="4">CBS 757.83</strain>
    </source>
</reference>
<evidence type="ECO:0000256" key="2">
    <source>
        <dbReference type="ARBA" id="ARBA00022553"/>
    </source>
</evidence>
<dbReference type="PANTHER" id="PTHR43439">
    <property type="entry name" value="PHENYLACETATE-COENZYME A LIGASE"/>
    <property type="match status" value="1"/>
</dbReference>
<dbReference type="InterPro" id="IPR000873">
    <property type="entry name" value="AMP-dep_synth/lig_dom"/>
</dbReference>
<dbReference type="InterPro" id="IPR042099">
    <property type="entry name" value="ANL_N_sf"/>
</dbReference>
<dbReference type="EMBL" id="MU863652">
    <property type="protein sequence ID" value="KAK4099156.1"/>
    <property type="molecule type" value="Genomic_DNA"/>
</dbReference>
<protein>
    <submittedName>
        <fullName evidence="4">Acetyl-CoA synthetase-like protein</fullName>
    </submittedName>
</protein>
<proteinExistence type="predicted"/>
<dbReference type="PANTHER" id="PTHR43439:SF2">
    <property type="entry name" value="ENZYME, PUTATIVE (JCVI)-RELATED"/>
    <property type="match status" value="1"/>
</dbReference>
<organism evidence="4 5">
    <name type="scientific">Parathielavia hyrcaniae</name>
    <dbReference type="NCBI Taxonomy" id="113614"/>
    <lineage>
        <taxon>Eukaryota</taxon>
        <taxon>Fungi</taxon>
        <taxon>Dikarya</taxon>
        <taxon>Ascomycota</taxon>
        <taxon>Pezizomycotina</taxon>
        <taxon>Sordariomycetes</taxon>
        <taxon>Sordariomycetidae</taxon>
        <taxon>Sordariales</taxon>
        <taxon>Chaetomiaceae</taxon>
        <taxon>Parathielavia</taxon>
    </lineage>
</organism>
<evidence type="ECO:0000313" key="4">
    <source>
        <dbReference type="EMBL" id="KAK4099156.1"/>
    </source>
</evidence>
<dbReference type="InterPro" id="IPR051414">
    <property type="entry name" value="Adenylate-forming_Reductase"/>
</dbReference>
<name>A0AAN6PXZ0_9PEZI</name>
<evidence type="ECO:0000313" key="5">
    <source>
        <dbReference type="Proteomes" id="UP001305647"/>
    </source>
</evidence>
<keyword evidence="5" id="KW-1185">Reference proteome</keyword>
<dbReference type="InterPro" id="IPR009081">
    <property type="entry name" value="PP-bd_ACP"/>
</dbReference>
<evidence type="ECO:0000259" key="3">
    <source>
        <dbReference type="PROSITE" id="PS50075"/>
    </source>
</evidence>
<dbReference type="Pfam" id="PF07993">
    <property type="entry name" value="NAD_binding_4"/>
    <property type="match status" value="1"/>
</dbReference>
<gene>
    <name evidence="4" type="ORF">N658DRAFT_508996</name>
</gene>
<dbReference type="Pfam" id="PF00501">
    <property type="entry name" value="AMP-binding"/>
    <property type="match status" value="1"/>
</dbReference>
<dbReference type="InterPro" id="IPR013120">
    <property type="entry name" value="FAR_NAD-bd"/>
</dbReference>
<keyword evidence="2" id="KW-0597">Phosphoprotein</keyword>
<dbReference type="SUPFAM" id="SSF51735">
    <property type="entry name" value="NAD(P)-binding Rossmann-fold domains"/>
    <property type="match status" value="1"/>
</dbReference>
<dbReference type="Pfam" id="PF23562">
    <property type="entry name" value="AMP-binding_C_3"/>
    <property type="match status" value="1"/>
</dbReference>
<dbReference type="Proteomes" id="UP001305647">
    <property type="component" value="Unassembled WGS sequence"/>
</dbReference>
<dbReference type="AlphaFoldDB" id="A0AAN6PXZ0"/>
<dbReference type="PROSITE" id="PS50075">
    <property type="entry name" value="CARRIER"/>
    <property type="match status" value="1"/>
</dbReference>
<dbReference type="PROSITE" id="PS00012">
    <property type="entry name" value="PHOSPHOPANTETHEINE"/>
    <property type="match status" value="1"/>
</dbReference>
<comment type="caution">
    <text evidence="4">The sequence shown here is derived from an EMBL/GenBank/DDBJ whole genome shotgun (WGS) entry which is preliminary data.</text>
</comment>
<evidence type="ECO:0000256" key="1">
    <source>
        <dbReference type="ARBA" id="ARBA00022450"/>
    </source>
</evidence>
<dbReference type="Pfam" id="PF00550">
    <property type="entry name" value="PP-binding"/>
    <property type="match status" value="1"/>
</dbReference>
<accession>A0AAN6PXZ0</accession>
<dbReference type="PROSITE" id="PS00455">
    <property type="entry name" value="AMP_BINDING"/>
    <property type="match status" value="1"/>
</dbReference>
<dbReference type="SUPFAM" id="SSF47336">
    <property type="entry name" value="ACP-like"/>
    <property type="match status" value="1"/>
</dbReference>
<feature type="domain" description="Carrier" evidence="3">
    <location>
        <begin position="543"/>
        <end position="619"/>
    </location>
</feature>
<dbReference type="InterPro" id="IPR036736">
    <property type="entry name" value="ACP-like_sf"/>
</dbReference>
<keyword evidence="1" id="KW-0596">Phosphopantetheine</keyword>
<dbReference type="InterPro" id="IPR020845">
    <property type="entry name" value="AMP-binding_CS"/>
</dbReference>
<sequence length="1070" mass="117302">MLSPAALVDKFAADTPQGVWVKANLSSDNGELTWQDITWVQLRRAVDLVARQMEDDLGAGAGDETLGYIGGGDLRYAVVLMAALKCGYKPMLLSPRNSREGHASLLKRTQCSKLAFSPELRSMALDLAGESNDFMATELPALPDLFAAPDSTHYESLVKGEMEDHETVAILHSSGTTGLPKPIYVRSGVLRVGAKLTTMPVPEGRRSMVEGLYSTKLMVSTLPFFHIFGVILLVRCIHHQQPLVMLPFGKPPTAEFVLETIAKAKPTGLVCPPSILEDLCKLPGGLEAISTLDTVLFGGAPLARSCGDNLSKVTNLYNGIGSTEAWIIPNLVAADPADWDYHEWNPNVGIVMEPTGDDKLAELVIRRQPGNDYQTVFHNFPDLNEWRTNDLFERHPTKPTLWKYVGRIDDILVLSNGEKLNPVTFEKIVEGHPGVSGVLVVGAGQFQASLLVEPNPERVKAGADALVQELWSTVEEANIQYPAHARVWRSMITLASPEKPFKRTAKGSVMRQATYRLYEAELKALYDKQQQPLTNGHSVNGVLGSSNAKATIRSAVKSVLVSRAEPITDDTNFFSLGMDSLQVMQLLQTLSLYHITCTTRMVYENPSVDLLLRAVTNGQANDSVLNSVSREEKMSAMIHRYSKFVPMNPPSKARGALPRAVTGWRSYWRPRLLARVAPTASSGQTILLVGSTGALGTHLLHELINNPSINRVYCLNRSAEAIQKQITSFSDRDLGTINFTAHPKVQFLKGETHQENFGLDPDVYAELARDVDLLISNAWPVNFNSSLESFEGVIAGTKRCVDFAASSARRAHVVFVSSVASVMNFSAVRRRDEDAADEVAWVPEEFDADNSLPAKQGYGESKHVASCILEKAARRGVISATILRVGQLAGTAEGKGLWNQREWVPTLIKTSKSLGKIPRSLGPANDGIAWVPLDMAAKVILDLVPPSVQGTMGNLRCFNVVNPQVAPWNELAAVVQQHHSDMEPGQTLDAVEFEEWLNELGAVGVSNGAEEAERFPALKLLDFFEGLKADGEKGLWRFETEKGVELSPTMAQMGAVNGELMRKWLDEWEF</sequence>
<reference evidence="4" key="1">
    <citation type="journal article" date="2023" name="Mol. Phylogenet. Evol.">
        <title>Genome-scale phylogeny and comparative genomics of the fungal order Sordariales.</title>
        <authorList>
            <person name="Hensen N."/>
            <person name="Bonometti L."/>
            <person name="Westerberg I."/>
            <person name="Brannstrom I.O."/>
            <person name="Guillou S."/>
            <person name="Cros-Aarteil S."/>
            <person name="Calhoun S."/>
            <person name="Haridas S."/>
            <person name="Kuo A."/>
            <person name="Mondo S."/>
            <person name="Pangilinan J."/>
            <person name="Riley R."/>
            <person name="LaButti K."/>
            <person name="Andreopoulos B."/>
            <person name="Lipzen A."/>
            <person name="Chen C."/>
            <person name="Yan M."/>
            <person name="Daum C."/>
            <person name="Ng V."/>
            <person name="Clum A."/>
            <person name="Steindorff A."/>
            <person name="Ohm R.A."/>
            <person name="Martin F."/>
            <person name="Silar P."/>
            <person name="Natvig D.O."/>
            <person name="Lalanne C."/>
            <person name="Gautier V."/>
            <person name="Ament-Velasquez S.L."/>
            <person name="Kruys A."/>
            <person name="Hutchinson M.I."/>
            <person name="Powell A.J."/>
            <person name="Barry K."/>
            <person name="Miller A.N."/>
            <person name="Grigoriev I.V."/>
            <person name="Debuchy R."/>
            <person name="Gladieux P."/>
            <person name="Hiltunen Thoren M."/>
            <person name="Johannesson H."/>
        </authorList>
    </citation>
    <scope>NUCLEOTIDE SEQUENCE</scope>
    <source>
        <strain evidence="4">CBS 757.83</strain>
    </source>
</reference>
<dbReference type="Gene3D" id="1.10.1200.10">
    <property type="entry name" value="ACP-like"/>
    <property type="match status" value="1"/>
</dbReference>
<dbReference type="InterPro" id="IPR006162">
    <property type="entry name" value="Ppantetheine_attach_site"/>
</dbReference>
<dbReference type="Gene3D" id="3.40.50.720">
    <property type="entry name" value="NAD(P)-binding Rossmann-like Domain"/>
    <property type="match status" value="1"/>
</dbReference>